<keyword evidence="3" id="KW-1185">Reference proteome</keyword>
<evidence type="ECO:0000313" key="3">
    <source>
        <dbReference type="Proteomes" id="UP001064489"/>
    </source>
</evidence>
<dbReference type="Proteomes" id="UP001064489">
    <property type="component" value="Chromosome 3"/>
</dbReference>
<feature type="coiled-coil region" evidence="1">
    <location>
        <begin position="27"/>
        <end position="54"/>
    </location>
</feature>
<proteinExistence type="predicted"/>
<evidence type="ECO:0000313" key="2">
    <source>
        <dbReference type="EMBL" id="KAI9185582.1"/>
    </source>
</evidence>
<dbReference type="EMBL" id="JAJSOW010000100">
    <property type="protein sequence ID" value="KAI9185582.1"/>
    <property type="molecule type" value="Genomic_DNA"/>
</dbReference>
<dbReference type="AlphaFoldDB" id="A0AAD5NXG2"/>
<reference evidence="2" key="1">
    <citation type="journal article" date="2022" name="Plant J.">
        <title>Strategies of tolerance reflected in two North American maple genomes.</title>
        <authorList>
            <person name="McEvoy S.L."/>
            <person name="Sezen U.U."/>
            <person name="Trouern-Trend A."/>
            <person name="McMahon S.M."/>
            <person name="Schaberg P.G."/>
            <person name="Yang J."/>
            <person name="Wegrzyn J.L."/>
            <person name="Swenson N.G."/>
        </authorList>
    </citation>
    <scope>NUCLEOTIDE SEQUENCE</scope>
    <source>
        <strain evidence="2">91603</strain>
    </source>
</reference>
<protein>
    <submittedName>
        <fullName evidence="2">Uncharacterized protein</fullName>
    </submittedName>
</protein>
<organism evidence="2 3">
    <name type="scientific">Acer negundo</name>
    <name type="common">Box elder</name>
    <dbReference type="NCBI Taxonomy" id="4023"/>
    <lineage>
        <taxon>Eukaryota</taxon>
        <taxon>Viridiplantae</taxon>
        <taxon>Streptophyta</taxon>
        <taxon>Embryophyta</taxon>
        <taxon>Tracheophyta</taxon>
        <taxon>Spermatophyta</taxon>
        <taxon>Magnoliopsida</taxon>
        <taxon>eudicotyledons</taxon>
        <taxon>Gunneridae</taxon>
        <taxon>Pentapetalae</taxon>
        <taxon>rosids</taxon>
        <taxon>malvids</taxon>
        <taxon>Sapindales</taxon>
        <taxon>Sapindaceae</taxon>
        <taxon>Hippocastanoideae</taxon>
        <taxon>Acereae</taxon>
        <taxon>Acer</taxon>
    </lineage>
</organism>
<evidence type="ECO:0000256" key="1">
    <source>
        <dbReference type="SAM" id="Coils"/>
    </source>
</evidence>
<gene>
    <name evidence="2" type="ORF">LWI28_008574</name>
</gene>
<accession>A0AAD5NXG2</accession>
<name>A0AAD5NXG2_ACENE</name>
<comment type="caution">
    <text evidence="2">The sequence shown here is derived from an EMBL/GenBank/DDBJ whole genome shotgun (WGS) entry which is preliminary data.</text>
</comment>
<keyword evidence="1" id="KW-0175">Coiled coil</keyword>
<sequence length="182" mass="21277">MFGYRKLSKVNRICHGQANMWQAISNLLQMEKMYEDVNGRYKRLQKEKDAVDEKLPRLSAIVESQRGTIDEASTSYQRAKSLAREKQVKLCDYRERLKRANESIRWMKENLGDNAVDIFLASEDFAKIQKQTFDKAVKDVKALLLRSYPDFDFFAFDADVKMATESPVRKESDLVRDKSEDF</sequence>
<reference evidence="2" key="2">
    <citation type="submission" date="2023-02" db="EMBL/GenBank/DDBJ databases">
        <authorList>
            <person name="Swenson N.G."/>
            <person name="Wegrzyn J.L."/>
            <person name="Mcevoy S.L."/>
        </authorList>
    </citation>
    <scope>NUCLEOTIDE SEQUENCE</scope>
    <source>
        <strain evidence="2">91603</strain>
        <tissue evidence="2">Leaf</tissue>
    </source>
</reference>